<dbReference type="GO" id="GO:0005829">
    <property type="term" value="C:cytosol"/>
    <property type="evidence" value="ECO:0007669"/>
    <property type="project" value="TreeGrafter"/>
</dbReference>
<protein>
    <submittedName>
        <fullName evidence="4">Shikimate dehydrogenase</fullName>
    </submittedName>
</protein>
<sequence>MSPGLWNPVLRGLGTGWTYEAWDVAPDGDLAAVRARLLAPDMVAANVTMPHKHWAAETADVAAEPVRLSGACNLLVRQDHTLLAHNTDITAIEVLLGGAYQRHALLLGAGGAARAALIAIRDNVGSVSITDRDPQASHELLELARELGINARDVTWQQAQDLAAEASLIVNATPIGKSTSDGPAWGGSALAPDAVLYDFVYARHSTASVACAQAMGVRSIDGWDHLREQAVAMVPLLGLDARARTLLQETLVRLRDGH</sequence>
<dbReference type="InterPro" id="IPR046346">
    <property type="entry name" value="Aminoacid_DH-like_N_sf"/>
</dbReference>
<feature type="domain" description="Shikimate dehydrogenase substrate binding N-terminal" evidence="3">
    <location>
        <begin position="1"/>
        <end position="74"/>
    </location>
</feature>
<dbReference type="Gene3D" id="3.40.50.10860">
    <property type="entry name" value="Leucine Dehydrogenase, chain A, domain 1"/>
    <property type="match status" value="1"/>
</dbReference>
<dbReference type="AlphaFoldDB" id="A0A0B4D4E9"/>
<dbReference type="GO" id="GO:0004764">
    <property type="term" value="F:shikimate 3-dehydrogenase (NADP+) activity"/>
    <property type="evidence" value="ECO:0007669"/>
    <property type="project" value="InterPro"/>
</dbReference>
<dbReference type="EMBL" id="JWTB01000011">
    <property type="protein sequence ID" value="KIC68239.1"/>
    <property type="molecule type" value="Genomic_DNA"/>
</dbReference>
<keyword evidence="2" id="KW-0057">Aromatic amino acid biosynthesis</keyword>
<name>A0A0B4D4E9_PSEPS</name>
<evidence type="ECO:0000256" key="2">
    <source>
        <dbReference type="ARBA" id="ARBA00023141"/>
    </source>
</evidence>
<dbReference type="PANTHER" id="PTHR21089">
    <property type="entry name" value="SHIKIMATE DEHYDROGENASE"/>
    <property type="match status" value="1"/>
</dbReference>
<dbReference type="InterPro" id="IPR036291">
    <property type="entry name" value="NAD(P)-bd_dom_sf"/>
</dbReference>
<evidence type="ECO:0000259" key="3">
    <source>
        <dbReference type="Pfam" id="PF08501"/>
    </source>
</evidence>
<dbReference type="Gene3D" id="3.40.50.720">
    <property type="entry name" value="NAD(P)-binding Rossmann-like Domain"/>
    <property type="match status" value="1"/>
</dbReference>
<keyword evidence="2" id="KW-0028">Amino-acid biosynthesis</keyword>
<dbReference type="InterPro" id="IPR013708">
    <property type="entry name" value="Shikimate_DH-bd_N"/>
</dbReference>
<dbReference type="GO" id="GO:0009073">
    <property type="term" value="P:aromatic amino acid family biosynthetic process"/>
    <property type="evidence" value="ECO:0007669"/>
    <property type="project" value="UniProtKB-KW"/>
</dbReference>
<evidence type="ECO:0000313" key="4">
    <source>
        <dbReference type="EMBL" id="KIC68239.1"/>
    </source>
</evidence>
<dbReference type="Pfam" id="PF08501">
    <property type="entry name" value="Shikimate_dh_N"/>
    <property type="match status" value="1"/>
</dbReference>
<dbReference type="GO" id="GO:0009423">
    <property type="term" value="P:chorismate biosynthetic process"/>
    <property type="evidence" value="ECO:0007669"/>
    <property type="project" value="TreeGrafter"/>
</dbReference>
<dbReference type="GO" id="GO:0019632">
    <property type="term" value="P:shikimate metabolic process"/>
    <property type="evidence" value="ECO:0007669"/>
    <property type="project" value="TreeGrafter"/>
</dbReference>
<reference evidence="4 5" key="1">
    <citation type="submission" date="2014-12" db="EMBL/GenBank/DDBJ databases">
        <title>Genome sequencing of Arthrobacter phenanthrenivorans SWC37.</title>
        <authorList>
            <person name="Tan P.W."/>
            <person name="Chan K.-G."/>
        </authorList>
    </citation>
    <scope>NUCLEOTIDE SEQUENCE [LARGE SCALE GENOMIC DNA]</scope>
    <source>
        <strain evidence="4 5">SWC37</strain>
    </source>
</reference>
<gene>
    <name evidence="4" type="ORF">RM50_05665</name>
</gene>
<organism evidence="4 5">
    <name type="scientific">Pseudarthrobacter phenanthrenivorans</name>
    <name type="common">Arthrobacter phenanthrenivorans</name>
    <dbReference type="NCBI Taxonomy" id="361575"/>
    <lineage>
        <taxon>Bacteria</taxon>
        <taxon>Bacillati</taxon>
        <taxon>Actinomycetota</taxon>
        <taxon>Actinomycetes</taxon>
        <taxon>Micrococcales</taxon>
        <taxon>Micrococcaceae</taxon>
        <taxon>Pseudarthrobacter</taxon>
    </lineage>
</organism>
<accession>A0A0B4D4E9</accession>
<dbReference type="PANTHER" id="PTHR21089:SF1">
    <property type="entry name" value="BIFUNCTIONAL 3-DEHYDROQUINATE DEHYDRATASE_SHIKIMATE DEHYDROGENASE, CHLOROPLASTIC"/>
    <property type="match status" value="1"/>
</dbReference>
<evidence type="ECO:0000256" key="1">
    <source>
        <dbReference type="ARBA" id="ARBA00004871"/>
    </source>
</evidence>
<dbReference type="SUPFAM" id="SSF51735">
    <property type="entry name" value="NAD(P)-binding Rossmann-fold domains"/>
    <property type="match status" value="1"/>
</dbReference>
<evidence type="ECO:0000313" key="5">
    <source>
        <dbReference type="Proteomes" id="UP000031196"/>
    </source>
</evidence>
<comment type="pathway">
    <text evidence="1">Metabolic intermediate biosynthesis; chorismate biosynthesis; chorismate from D-erythrose 4-phosphate and phosphoenolpyruvate: step 4/7.</text>
</comment>
<proteinExistence type="predicted"/>
<dbReference type="GO" id="GO:0050661">
    <property type="term" value="F:NADP binding"/>
    <property type="evidence" value="ECO:0007669"/>
    <property type="project" value="TreeGrafter"/>
</dbReference>
<dbReference type="InterPro" id="IPR022893">
    <property type="entry name" value="Shikimate_DH_fam"/>
</dbReference>
<dbReference type="Proteomes" id="UP000031196">
    <property type="component" value="Unassembled WGS sequence"/>
</dbReference>
<comment type="caution">
    <text evidence="4">The sequence shown here is derived from an EMBL/GenBank/DDBJ whole genome shotgun (WGS) entry which is preliminary data.</text>
</comment>
<dbReference type="SUPFAM" id="SSF53223">
    <property type="entry name" value="Aminoacid dehydrogenase-like, N-terminal domain"/>
    <property type="match status" value="1"/>
</dbReference>